<comment type="caution">
    <text evidence="1">The sequence shown here is derived from an EMBL/GenBank/DDBJ whole genome shotgun (WGS) entry which is preliminary data.</text>
</comment>
<accession>A0AAV5A382</accession>
<dbReference type="Proteomes" id="UP001050691">
    <property type="component" value="Unassembled WGS sequence"/>
</dbReference>
<name>A0AAV5A382_9AGAM</name>
<keyword evidence="2" id="KW-1185">Reference proteome</keyword>
<evidence type="ECO:0000313" key="1">
    <source>
        <dbReference type="EMBL" id="GJJ09121.1"/>
    </source>
</evidence>
<dbReference type="InterPro" id="IPR036388">
    <property type="entry name" value="WH-like_DNA-bd_sf"/>
</dbReference>
<organism evidence="1 2">
    <name type="scientific">Clathrus columnatus</name>
    <dbReference type="NCBI Taxonomy" id="1419009"/>
    <lineage>
        <taxon>Eukaryota</taxon>
        <taxon>Fungi</taxon>
        <taxon>Dikarya</taxon>
        <taxon>Basidiomycota</taxon>
        <taxon>Agaricomycotina</taxon>
        <taxon>Agaricomycetes</taxon>
        <taxon>Phallomycetidae</taxon>
        <taxon>Phallales</taxon>
        <taxon>Clathraceae</taxon>
        <taxon>Clathrus</taxon>
    </lineage>
</organism>
<evidence type="ECO:0000313" key="2">
    <source>
        <dbReference type="Proteomes" id="UP001050691"/>
    </source>
</evidence>
<dbReference type="AlphaFoldDB" id="A0AAV5A382"/>
<reference evidence="1" key="1">
    <citation type="submission" date="2021-10" db="EMBL/GenBank/DDBJ databases">
        <title>De novo Genome Assembly of Clathrus columnatus (Basidiomycota, Fungi) Using Illumina and Nanopore Sequence Data.</title>
        <authorList>
            <person name="Ogiso-Tanaka E."/>
            <person name="Itagaki H."/>
            <person name="Hosoya T."/>
            <person name="Hosaka K."/>
        </authorList>
    </citation>
    <scope>NUCLEOTIDE SEQUENCE</scope>
    <source>
        <strain evidence="1">MO-923</strain>
    </source>
</reference>
<dbReference type="SUPFAM" id="SSF46785">
    <property type="entry name" value="Winged helix' DNA-binding domain"/>
    <property type="match status" value="1"/>
</dbReference>
<gene>
    <name evidence="1" type="ORF">Clacol_003343</name>
</gene>
<dbReference type="Gene3D" id="1.10.10.10">
    <property type="entry name" value="Winged helix-like DNA-binding domain superfamily/Winged helix DNA-binding domain"/>
    <property type="match status" value="1"/>
</dbReference>
<sequence>MFLAELPPPWERRWNLNSLSGGVEDNCHPPYHVGTLIAAALNGAPQGKLTSKEVRLAIMIRYNFFLTQSPDWHAMVDSIMEIHRSDFPMFYRKDMPGDTGMLYGLTFPVSDFNCSRTNPYVIHDDPVARALFHGARFQKKTAMTLQ</sequence>
<dbReference type="InterPro" id="IPR036390">
    <property type="entry name" value="WH_DNA-bd_sf"/>
</dbReference>
<proteinExistence type="predicted"/>
<dbReference type="EMBL" id="BPWL01000004">
    <property type="protein sequence ID" value="GJJ09121.1"/>
    <property type="molecule type" value="Genomic_DNA"/>
</dbReference>
<protein>
    <submittedName>
        <fullName evidence="1">Uncharacterized protein</fullName>
    </submittedName>
</protein>